<comment type="caution">
    <text evidence="2">The sequence shown here is derived from an EMBL/GenBank/DDBJ whole genome shotgun (WGS) entry which is preliminary data.</text>
</comment>
<dbReference type="EMBL" id="BCMM01000044">
    <property type="protein sequence ID" value="GAQ66702.1"/>
    <property type="molecule type" value="Genomic_DNA"/>
</dbReference>
<evidence type="ECO:0000256" key="1">
    <source>
        <dbReference type="SAM" id="Phobius"/>
    </source>
</evidence>
<sequence>MTFPIASEYQSYLGSSKARHPNERARLVVAVGFVWIVFGIFAAGAVSTGGSGLLYIFLAILFVVVAEWLFHRLRKAHLLGRAVKVTPDSFPEIYAEISELQRKLDYHRPVDVYVLDEVDGKMTVTSLLGTRVLLIQGGFAADLQEDGPAALRFMLGSFICWLKSRHGRLTISVIILDHLKILAYVAPWMLPYWRCSAYTCDQYGYLCAEDLHASLGVIARLAVGKEFGPNVSPTGVLEQAYQVSRRPLSRYAELSQSEPHLVNRYVNLVAFARSLMPADYERFRAGLDEKGRRLLRDLMVQTPHHQSSGPIPESASGPR</sequence>
<feature type="transmembrane region" description="Helical" evidence="1">
    <location>
        <begin position="52"/>
        <end position="70"/>
    </location>
</feature>
<name>A0A100JVZ7_STRSC</name>
<gene>
    <name evidence="2" type="ORF">SsS58_07138</name>
</gene>
<dbReference type="Proteomes" id="UP000067448">
    <property type="component" value="Unassembled WGS sequence"/>
</dbReference>
<keyword evidence="1" id="KW-1133">Transmembrane helix</keyword>
<reference evidence="2 3" key="2">
    <citation type="journal article" date="2016" name="Genome Announc.">
        <title>Draft Genome Sequences of Streptomyces scabiei S58, Streptomyces turgidiscabies T45, and Streptomyces acidiscabies a10, the Pathogens of Potato Common Scab, Isolated in Japan.</title>
        <authorList>
            <person name="Tomihama T."/>
            <person name="Nishi Y."/>
            <person name="Sakai M."/>
            <person name="Ikenaga M."/>
            <person name="Okubo T."/>
            <person name="Ikeda S."/>
        </authorList>
    </citation>
    <scope>NUCLEOTIDE SEQUENCE [LARGE SCALE GENOMIC DNA]</scope>
    <source>
        <strain evidence="2 3">S58</strain>
    </source>
</reference>
<organism evidence="2 3">
    <name type="scientific">Streptomyces scabiei</name>
    <dbReference type="NCBI Taxonomy" id="1930"/>
    <lineage>
        <taxon>Bacteria</taxon>
        <taxon>Bacillati</taxon>
        <taxon>Actinomycetota</taxon>
        <taxon>Actinomycetes</taxon>
        <taxon>Kitasatosporales</taxon>
        <taxon>Streptomycetaceae</taxon>
        <taxon>Streptomyces</taxon>
    </lineage>
</organism>
<reference evidence="3" key="1">
    <citation type="submission" date="2015-11" db="EMBL/GenBank/DDBJ databases">
        <authorList>
            <consortium name="Cross-ministerial Strategic Innovation Promotion Program (SIP) consortium"/>
            <person name="Tomihama T."/>
            <person name="Ikenaga M."/>
            <person name="Sakai M."/>
            <person name="Okubo T."/>
            <person name="Ikeda S."/>
        </authorList>
    </citation>
    <scope>NUCLEOTIDE SEQUENCE [LARGE SCALE GENOMIC DNA]</scope>
    <source>
        <strain evidence="3">S58</strain>
    </source>
</reference>
<protein>
    <recommendedName>
        <fullName evidence="4">Peptidase M48 domain-containing protein</fullName>
    </recommendedName>
</protein>
<accession>A0A100JVZ7</accession>
<evidence type="ECO:0008006" key="4">
    <source>
        <dbReference type="Google" id="ProtNLM"/>
    </source>
</evidence>
<reference evidence="3" key="3">
    <citation type="submission" date="2016-02" db="EMBL/GenBank/DDBJ databases">
        <title>Draft genome of pathogenic Streptomyces sp. in Japan.</title>
        <authorList>
            <person name="Tomihama T."/>
            <person name="Ikenaga M."/>
            <person name="Sakai M."/>
            <person name="Okubo T."/>
            <person name="Ikeda S."/>
        </authorList>
    </citation>
    <scope>NUCLEOTIDE SEQUENCE [LARGE SCALE GENOMIC DNA]</scope>
    <source>
        <strain evidence="3">S58</strain>
    </source>
</reference>
<keyword evidence="1" id="KW-0812">Transmembrane</keyword>
<dbReference type="OrthoDB" id="6378589at2"/>
<keyword evidence="1" id="KW-0472">Membrane</keyword>
<feature type="transmembrane region" description="Helical" evidence="1">
    <location>
        <begin position="27"/>
        <end position="46"/>
    </location>
</feature>
<proteinExistence type="predicted"/>
<evidence type="ECO:0000313" key="2">
    <source>
        <dbReference type="EMBL" id="GAQ66702.1"/>
    </source>
</evidence>
<dbReference type="AlphaFoldDB" id="A0A100JVZ7"/>
<dbReference type="RefSeq" id="WP_159056148.1">
    <property type="nucleotide sequence ID" value="NZ_BCMM01000044.1"/>
</dbReference>
<evidence type="ECO:0000313" key="3">
    <source>
        <dbReference type="Proteomes" id="UP000067448"/>
    </source>
</evidence>